<dbReference type="Pfam" id="PF09836">
    <property type="entry name" value="DUF2063"/>
    <property type="match status" value="1"/>
</dbReference>
<keyword evidence="3" id="KW-1185">Reference proteome</keyword>
<dbReference type="OrthoDB" id="4146344at2"/>
<dbReference type="AlphaFoldDB" id="A0A4Q0M660"/>
<evidence type="ECO:0000313" key="3">
    <source>
        <dbReference type="Proteomes" id="UP000289708"/>
    </source>
</evidence>
<feature type="domain" description="Putative DNA-binding" evidence="1">
    <location>
        <begin position="4"/>
        <end position="95"/>
    </location>
</feature>
<evidence type="ECO:0000313" key="2">
    <source>
        <dbReference type="EMBL" id="RXF68520.1"/>
    </source>
</evidence>
<reference evidence="2 3" key="1">
    <citation type="submission" date="2018-12" db="EMBL/GenBank/DDBJ databases">
        <title>bacterium Hansschlegelia zhihuaiae S113.</title>
        <authorList>
            <person name="He J."/>
        </authorList>
    </citation>
    <scope>NUCLEOTIDE SEQUENCE [LARGE SCALE GENOMIC DNA]</scope>
    <source>
        <strain evidence="2 3">S 113</strain>
    </source>
</reference>
<dbReference type="InterPro" id="IPR018640">
    <property type="entry name" value="DUF2063"/>
</dbReference>
<comment type="caution">
    <text evidence="2">The sequence shown here is derived from an EMBL/GenBank/DDBJ whole genome shotgun (WGS) entry which is preliminary data.</text>
</comment>
<dbReference type="InterPro" id="IPR044922">
    <property type="entry name" value="DUF2063_N_sf"/>
</dbReference>
<protein>
    <submittedName>
        <fullName evidence="2">DUF2063 domain-containing protein</fullName>
    </submittedName>
</protein>
<dbReference type="Proteomes" id="UP000289708">
    <property type="component" value="Unassembled WGS sequence"/>
</dbReference>
<dbReference type="Gene3D" id="1.10.150.690">
    <property type="entry name" value="DUF2063"/>
    <property type="match status" value="1"/>
</dbReference>
<name>A0A4Q0M660_9HYPH</name>
<sequence length="257" mass="27287">MRAVQSAFGAALLDPRRAPPLSLTRTGGRPSERRFAVYRNNVAVGLIGALETRFPAIRMIVGEECFTGLARAYALAHPPTSPIMATFGDGFADFLRDAPGLEELDYLPDVARLEAARTRAYHAADAAPVAASDFAALDLRRLEATAVALHPSVEIVRSSAPVVTIWAMNAGEAALGPIEDWAAEDAMVCRPEMVVETRRLPPGGADFLDALGRGATLGAAMRLARRDARFDLAQNLTGLIGSGLAVRLGRPTDRSAA</sequence>
<proteinExistence type="predicted"/>
<dbReference type="EMBL" id="RYFI01000025">
    <property type="protein sequence ID" value="RXF68520.1"/>
    <property type="molecule type" value="Genomic_DNA"/>
</dbReference>
<organism evidence="2 3">
    <name type="scientific">Hansschlegelia zhihuaiae</name>
    <dbReference type="NCBI Taxonomy" id="405005"/>
    <lineage>
        <taxon>Bacteria</taxon>
        <taxon>Pseudomonadati</taxon>
        <taxon>Pseudomonadota</taxon>
        <taxon>Alphaproteobacteria</taxon>
        <taxon>Hyphomicrobiales</taxon>
        <taxon>Methylopilaceae</taxon>
        <taxon>Hansschlegelia</taxon>
    </lineage>
</organism>
<gene>
    <name evidence="2" type="ORF">EK403_19700</name>
</gene>
<evidence type="ECO:0000259" key="1">
    <source>
        <dbReference type="Pfam" id="PF09836"/>
    </source>
</evidence>
<accession>A0A4Q0M660</accession>
<dbReference type="RefSeq" id="WP_128779169.1">
    <property type="nucleotide sequence ID" value="NZ_RYFI01000025.1"/>
</dbReference>